<evidence type="ECO:0000256" key="4">
    <source>
        <dbReference type="ARBA" id="ARBA00022963"/>
    </source>
</evidence>
<dbReference type="PANTHER" id="PTHR14226">
    <property type="entry name" value="NEUROPATHY TARGET ESTERASE/SWISS CHEESE D.MELANOGASTER"/>
    <property type="match status" value="1"/>
</dbReference>
<feature type="compositionally biased region" description="Basic residues" evidence="8">
    <location>
        <begin position="842"/>
        <end position="851"/>
    </location>
</feature>
<evidence type="ECO:0000259" key="9">
    <source>
        <dbReference type="PROSITE" id="PS51635"/>
    </source>
</evidence>
<evidence type="ECO:0000256" key="6">
    <source>
        <dbReference type="PROSITE-ProRule" id="PRU01161"/>
    </source>
</evidence>
<dbReference type="SUPFAM" id="SSF52151">
    <property type="entry name" value="FabD/lysophospholipase-like"/>
    <property type="match status" value="1"/>
</dbReference>
<dbReference type="Pfam" id="PF01734">
    <property type="entry name" value="Patatin"/>
    <property type="match status" value="1"/>
</dbReference>
<dbReference type="PANTHER" id="PTHR14226:SF66">
    <property type="entry name" value="TRIACYLGLYCEROL LIPASE PTL2"/>
    <property type="match status" value="1"/>
</dbReference>
<evidence type="ECO:0000313" key="10">
    <source>
        <dbReference type="EMBL" id="KAK4650121.1"/>
    </source>
</evidence>
<dbReference type="InterPro" id="IPR021771">
    <property type="entry name" value="Triacylglycerol_lipase_N"/>
</dbReference>
<feature type="compositionally biased region" description="Basic and acidic residues" evidence="8">
    <location>
        <begin position="787"/>
        <end position="797"/>
    </location>
</feature>
<evidence type="ECO:0000256" key="5">
    <source>
        <dbReference type="ARBA" id="ARBA00023098"/>
    </source>
</evidence>
<dbReference type="InterPro" id="IPR050301">
    <property type="entry name" value="NTE"/>
</dbReference>
<comment type="subcellular location">
    <subcellularLocation>
        <location evidence="7">Membrane</location>
        <topology evidence="7">Single-pass membrane protein</topology>
    </subcellularLocation>
</comment>
<keyword evidence="7" id="KW-0812">Transmembrane</keyword>
<comment type="function">
    <text evidence="7">Lipid hydrolase.</text>
</comment>
<dbReference type="CDD" id="cd07232">
    <property type="entry name" value="Pat_PLPL"/>
    <property type="match status" value="1"/>
</dbReference>
<accession>A0ABR0G306</accession>
<dbReference type="Pfam" id="PF11815">
    <property type="entry name" value="DUF3336"/>
    <property type="match status" value="1"/>
</dbReference>
<feature type="region of interest" description="Disordered" evidence="8">
    <location>
        <begin position="154"/>
        <end position="208"/>
    </location>
</feature>
<keyword evidence="7" id="KW-0472">Membrane</keyword>
<reference evidence="10 11" key="1">
    <citation type="journal article" date="2023" name="bioRxiv">
        <title>High-quality genome assemblies of four members of thePodospora anserinaspecies complex.</title>
        <authorList>
            <person name="Ament-Velasquez S.L."/>
            <person name="Vogan A.A."/>
            <person name="Wallerman O."/>
            <person name="Hartmann F."/>
            <person name="Gautier V."/>
            <person name="Silar P."/>
            <person name="Giraud T."/>
            <person name="Johannesson H."/>
        </authorList>
    </citation>
    <scope>NUCLEOTIDE SEQUENCE [LARGE SCALE GENOMIC DNA]</scope>
    <source>
        <strain evidence="10 11">CBS 415.72m</strain>
    </source>
</reference>
<comment type="caution">
    <text evidence="10">The sequence shown here is derived from an EMBL/GenBank/DDBJ whole genome shotgun (WGS) entry which is preliminary data.</text>
</comment>
<organism evidence="10 11">
    <name type="scientific">Podospora pseudocomata</name>
    <dbReference type="NCBI Taxonomy" id="2093779"/>
    <lineage>
        <taxon>Eukaryota</taxon>
        <taxon>Fungi</taxon>
        <taxon>Dikarya</taxon>
        <taxon>Ascomycota</taxon>
        <taxon>Pezizomycotina</taxon>
        <taxon>Sordariomycetes</taxon>
        <taxon>Sordariomycetidae</taxon>
        <taxon>Sordariales</taxon>
        <taxon>Podosporaceae</taxon>
        <taxon>Podospora</taxon>
    </lineage>
</organism>
<name>A0ABR0G306_9PEZI</name>
<dbReference type="RefSeq" id="XP_062739096.1">
    <property type="nucleotide sequence ID" value="XM_062893074.1"/>
</dbReference>
<dbReference type="Proteomes" id="UP001323405">
    <property type="component" value="Unassembled WGS sequence"/>
</dbReference>
<keyword evidence="11" id="KW-1185">Reference proteome</keyword>
<keyword evidence="5 6" id="KW-0443">Lipid metabolism</keyword>
<evidence type="ECO:0000256" key="3">
    <source>
        <dbReference type="ARBA" id="ARBA00022801"/>
    </source>
</evidence>
<dbReference type="InterPro" id="IPR016035">
    <property type="entry name" value="Acyl_Trfase/lysoPLipase"/>
</dbReference>
<dbReference type="InterPro" id="IPR002641">
    <property type="entry name" value="PNPLA_dom"/>
</dbReference>
<feature type="region of interest" description="Disordered" evidence="8">
    <location>
        <begin position="787"/>
        <end position="851"/>
    </location>
</feature>
<dbReference type="EC" id="3.1.1.-" evidence="7"/>
<protein>
    <recommendedName>
        <fullName evidence="7">Patatin-like phospholipase domain-containing protein</fullName>
        <ecNumber evidence="7">3.1.1.-</ecNumber>
    </recommendedName>
</protein>
<keyword evidence="3 6" id="KW-0378">Hydrolase</keyword>
<feature type="domain" description="PNPLA" evidence="9">
    <location>
        <begin position="411"/>
        <end position="602"/>
    </location>
</feature>
<dbReference type="PROSITE" id="PS51635">
    <property type="entry name" value="PNPLA"/>
    <property type="match status" value="1"/>
</dbReference>
<dbReference type="GeneID" id="87912981"/>
<feature type="compositionally biased region" description="Gly residues" evidence="8">
    <location>
        <begin position="190"/>
        <end position="204"/>
    </location>
</feature>
<evidence type="ECO:0000256" key="7">
    <source>
        <dbReference type="RuleBase" id="RU362055"/>
    </source>
</evidence>
<gene>
    <name evidence="10" type="ORF">QC762_702140</name>
</gene>
<dbReference type="Gene3D" id="3.40.1090.10">
    <property type="entry name" value="Cytosolic phospholipase A2 catalytic domain"/>
    <property type="match status" value="2"/>
</dbReference>
<dbReference type="EMBL" id="JAFFHA010000009">
    <property type="protein sequence ID" value="KAK4650121.1"/>
    <property type="molecule type" value="Genomic_DNA"/>
</dbReference>
<comment type="similarity">
    <text evidence="2 7">Belongs to the PLPL family.</text>
</comment>
<feature type="active site" description="Proton acceptor" evidence="6">
    <location>
        <position position="589"/>
    </location>
</feature>
<evidence type="ECO:0000313" key="11">
    <source>
        <dbReference type="Proteomes" id="UP001323405"/>
    </source>
</evidence>
<feature type="transmembrane region" description="Helical" evidence="7">
    <location>
        <begin position="221"/>
        <end position="240"/>
    </location>
</feature>
<feature type="region of interest" description="Disordered" evidence="8">
    <location>
        <begin position="1"/>
        <end position="46"/>
    </location>
</feature>
<keyword evidence="4 6" id="KW-0442">Lipid degradation</keyword>
<evidence type="ECO:0000256" key="1">
    <source>
        <dbReference type="ARBA" id="ARBA00002682"/>
    </source>
</evidence>
<comment type="function">
    <text evidence="1">Probable lipid hydrolase.</text>
</comment>
<evidence type="ECO:0000256" key="2">
    <source>
        <dbReference type="ARBA" id="ARBA00006104"/>
    </source>
</evidence>
<evidence type="ECO:0000256" key="8">
    <source>
        <dbReference type="SAM" id="MobiDB-lite"/>
    </source>
</evidence>
<proteinExistence type="inferred from homology"/>
<keyword evidence="7" id="KW-1133">Transmembrane helix</keyword>
<comment type="caution">
    <text evidence="6">Lacks conserved residue(s) required for the propagation of feature annotation.</text>
</comment>
<feature type="active site" description="Nucleophile" evidence="6">
    <location>
        <position position="444"/>
    </location>
</feature>
<feature type="short sequence motif" description="GXSXG" evidence="6">
    <location>
        <begin position="442"/>
        <end position="446"/>
    </location>
</feature>
<sequence length="851" mass="95709">MADKNKMTTTPIPDSSFSGGSSSEDNHPSSRLKLTSTTHPPTVRPDIVLPSKTYGFPPEAFDWANLPDAETNFLPAEHVEAFIQALSAPDFVDEKGEGQSVRLNSPGLLSRSGSNLEFFDENESHEYGGGGGQEMGTGTFITARNDWAPVNERVVSREETKKKKRRFLRGDRDKGEKKRRPKLGLKGLVGLTGSGEGGRRGGGGRSKDETREGHLYQLLKWPFLLIVGTWLLGLSVAYLATRSYIYLYEQFVAWRGKREKLRRAMRATGNYKQWVAAARKMDDYFGVAEQWKEQDEFAYYDAKTVKRVWEEMRRSREKAERATDGGDEKRGREAVEELKQLMGACVKNNFVGVENPRLYSQTYYGTKNLVQNFVDEVERSMKFLLDTELMSKEEKRGLFKGISANYGRTALCLSGGATFAYYHFGVVKALLEEDKLPDIITGTSGGALVAALVATRTNEELKQLLVPALAHKITACREPITVWFKRWWKTGARFDSVDWAQQCSWWSRGSMTFKEAYERTGRVLNVSCVPADPHSPTILCNYLTSPDCVIWSAVIASAAVPGILNPVVLMMKTREGKLVPYSFGHKWKDGSLRTDIPIKALNLHFNVNFTIVSQVNPHINLFFFSSRGSVGQPVTHRRGRGWRGGYLGSAVEQYIKLDLTKWLRVLRQLELLPRPLGQDWSMLWLQTFGGTVTIWPNAKVTDFFGILSDPDEAKLARMIHEGQQSAFPKIKFVANRLRVERLVERGRRENRPGFDAFVANDEGKTVPERRGSVDSLLSDDDLNRLLDRQKQRRRNDDGNFTATEDETTDVDGGLTDGETMPGGGQRNMNIDGGDTEEDFRSGRRAAGKLLL</sequence>